<protein>
    <submittedName>
        <fullName evidence="1">MSMEG_0570 family nitrogen starvation response protein</fullName>
    </submittedName>
</protein>
<dbReference type="NCBIfam" id="TIGR04042">
    <property type="entry name" value="MSMEG_0570_fam"/>
    <property type="match status" value="1"/>
</dbReference>
<comment type="caution">
    <text evidence="1">The sequence shown here is derived from an EMBL/GenBank/DDBJ whole genome shotgun (WGS) entry which is preliminary data.</text>
</comment>
<dbReference type="RefSeq" id="WP_344997348.1">
    <property type="nucleotide sequence ID" value="NZ_BAABFR010000046.1"/>
</dbReference>
<dbReference type="InterPro" id="IPR023846">
    <property type="entry name" value="CHP04042_MSMEG0570"/>
</dbReference>
<evidence type="ECO:0000313" key="2">
    <source>
        <dbReference type="Proteomes" id="UP001500635"/>
    </source>
</evidence>
<dbReference type="Proteomes" id="UP001500635">
    <property type="component" value="Unassembled WGS sequence"/>
</dbReference>
<gene>
    <name evidence="1" type="ORF">GCM10023147_29960</name>
</gene>
<name>A0ABP8JUT5_9ACTN</name>
<reference evidence="2" key="1">
    <citation type="journal article" date="2019" name="Int. J. Syst. Evol. Microbiol.">
        <title>The Global Catalogue of Microorganisms (GCM) 10K type strain sequencing project: providing services to taxonomists for standard genome sequencing and annotation.</title>
        <authorList>
            <consortium name="The Broad Institute Genomics Platform"/>
            <consortium name="The Broad Institute Genome Sequencing Center for Infectious Disease"/>
            <person name="Wu L."/>
            <person name="Ma J."/>
        </authorList>
    </citation>
    <scope>NUCLEOTIDE SEQUENCE [LARGE SCALE GENOMIC DNA]</scope>
    <source>
        <strain evidence="2">JCM 17688</strain>
    </source>
</reference>
<sequence length="103" mass="11503">MPEMTFAVRWPDGAVQECYSPSLVMHDHLSTGSWYSVDEFRRRAETALGRAAERVRTRYGFSCTSAQATTEQIRAAVARFAGDDRVEVVTMHPPLPATAPERS</sequence>
<organism evidence="1 2">
    <name type="scientific">Tsukamurella soli</name>
    <dbReference type="NCBI Taxonomy" id="644556"/>
    <lineage>
        <taxon>Bacteria</taxon>
        <taxon>Bacillati</taxon>
        <taxon>Actinomycetota</taxon>
        <taxon>Actinomycetes</taxon>
        <taxon>Mycobacteriales</taxon>
        <taxon>Tsukamurellaceae</taxon>
        <taxon>Tsukamurella</taxon>
    </lineage>
</organism>
<proteinExistence type="predicted"/>
<dbReference type="EMBL" id="BAABFR010000046">
    <property type="protein sequence ID" value="GAA4396064.1"/>
    <property type="molecule type" value="Genomic_DNA"/>
</dbReference>
<keyword evidence="2" id="KW-1185">Reference proteome</keyword>
<accession>A0ABP8JUT5</accession>
<evidence type="ECO:0000313" key="1">
    <source>
        <dbReference type="EMBL" id="GAA4396064.1"/>
    </source>
</evidence>